<evidence type="ECO:0000256" key="1">
    <source>
        <dbReference type="ARBA" id="ARBA00004651"/>
    </source>
</evidence>
<dbReference type="InterPro" id="IPR052159">
    <property type="entry name" value="Competence_DNA_uptake"/>
</dbReference>
<evidence type="ECO:0000256" key="5">
    <source>
        <dbReference type="ARBA" id="ARBA00023136"/>
    </source>
</evidence>
<feature type="transmembrane region" description="Helical" evidence="9">
    <location>
        <begin position="288"/>
        <end position="309"/>
    </location>
</feature>
<evidence type="ECO:0000313" key="12">
    <source>
        <dbReference type="Proteomes" id="UP000608420"/>
    </source>
</evidence>
<reference evidence="12" key="1">
    <citation type="journal article" date="2019" name="Int. J. Syst. Evol. Microbiol.">
        <title>The Global Catalogue of Microorganisms (GCM) 10K type strain sequencing project: providing services to taxonomists for standard genome sequencing and annotation.</title>
        <authorList>
            <consortium name="The Broad Institute Genomics Platform"/>
            <consortium name="The Broad Institute Genome Sequencing Center for Infectious Disease"/>
            <person name="Wu L."/>
            <person name="Ma J."/>
        </authorList>
    </citation>
    <scope>NUCLEOTIDE SEQUENCE [LARGE SCALE GENOMIC DNA]</scope>
    <source>
        <strain evidence="12">CGMCC 1.15420</strain>
    </source>
</reference>
<feature type="transmembrane region" description="Helical" evidence="9">
    <location>
        <begin position="384"/>
        <end position="404"/>
    </location>
</feature>
<dbReference type="InterPro" id="IPR025405">
    <property type="entry name" value="DUF4131"/>
</dbReference>
<feature type="transmembrane region" description="Helical" evidence="9">
    <location>
        <begin position="352"/>
        <end position="372"/>
    </location>
</feature>
<comment type="function">
    <text evidence="7">Counteracts the endogenous Pycsar antiviral defense system. Phosphodiesterase that enables metal-dependent hydrolysis of host cyclic nucleotide Pycsar defense signals such as cCMP and cUMP.</text>
</comment>
<dbReference type="InterPro" id="IPR001279">
    <property type="entry name" value="Metallo-B-lactamas"/>
</dbReference>
<feature type="domain" description="Metallo-beta-lactamase" evidence="10">
    <location>
        <begin position="575"/>
        <end position="807"/>
    </location>
</feature>
<keyword evidence="5 9" id="KW-0472">Membrane</keyword>
<evidence type="ECO:0000256" key="2">
    <source>
        <dbReference type="ARBA" id="ARBA00022475"/>
    </source>
</evidence>
<dbReference type="PANTHER" id="PTHR30619">
    <property type="entry name" value="DNA INTERNALIZATION/COMPETENCE PROTEIN COMEC/REC2"/>
    <property type="match status" value="1"/>
</dbReference>
<dbReference type="SUPFAM" id="SSF56281">
    <property type="entry name" value="Metallo-hydrolase/oxidoreductase"/>
    <property type="match status" value="1"/>
</dbReference>
<dbReference type="CDD" id="cd07731">
    <property type="entry name" value="ComA-like_MBL-fold"/>
    <property type="match status" value="1"/>
</dbReference>
<name>A0ABQ1VQ27_9BACL</name>
<feature type="transmembrane region" description="Helical" evidence="9">
    <location>
        <begin position="330"/>
        <end position="346"/>
    </location>
</feature>
<dbReference type="EMBL" id="BMIW01000001">
    <property type="protein sequence ID" value="GGF83556.1"/>
    <property type="molecule type" value="Genomic_DNA"/>
</dbReference>
<gene>
    <name evidence="11" type="ORF">GCM10010913_01320</name>
</gene>
<evidence type="ECO:0000256" key="4">
    <source>
        <dbReference type="ARBA" id="ARBA00022989"/>
    </source>
</evidence>
<keyword evidence="3 9" id="KW-0812">Transmembrane</keyword>
<comment type="catalytic activity">
    <reaction evidence="8">
        <text>3',5'-cyclic UMP + H2O = UMP + H(+)</text>
        <dbReference type="Rhea" id="RHEA:70575"/>
        <dbReference type="ChEBI" id="CHEBI:15377"/>
        <dbReference type="ChEBI" id="CHEBI:15378"/>
        <dbReference type="ChEBI" id="CHEBI:57865"/>
        <dbReference type="ChEBI" id="CHEBI:184387"/>
    </reaction>
    <physiologicalReaction direction="left-to-right" evidence="8">
        <dbReference type="Rhea" id="RHEA:70576"/>
    </physiologicalReaction>
</comment>
<dbReference type="InterPro" id="IPR035681">
    <property type="entry name" value="ComA-like_MBL"/>
</dbReference>
<dbReference type="PANTHER" id="PTHR30619:SF1">
    <property type="entry name" value="RECOMBINATION PROTEIN 2"/>
    <property type="match status" value="1"/>
</dbReference>
<comment type="catalytic activity">
    <reaction evidence="6">
        <text>3',5'-cyclic CMP + H2O = CMP + H(+)</text>
        <dbReference type="Rhea" id="RHEA:72675"/>
        <dbReference type="ChEBI" id="CHEBI:15377"/>
        <dbReference type="ChEBI" id="CHEBI:15378"/>
        <dbReference type="ChEBI" id="CHEBI:58003"/>
        <dbReference type="ChEBI" id="CHEBI:60377"/>
    </reaction>
    <physiologicalReaction direction="left-to-right" evidence="6">
        <dbReference type="Rhea" id="RHEA:72676"/>
    </physiologicalReaction>
</comment>
<evidence type="ECO:0000313" key="11">
    <source>
        <dbReference type="EMBL" id="GGF83556.1"/>
    </source>
</evidence>
<dbReference type="InterPro" id="IPR004477">
    <property type="entry name" value="ComEC_N"/>
</dbReference>
<dbReference type="Pfam" id="PF03772">
    <property type="entry name" value="Competence"/>
    <property type="match status" value="1"/>
</dbReference>
<keyword evidence="12" id="KW-1185">Reference proteome</keyword>
<dbReference type="Proteomes" id="UP000608420">
    <property type="component" value="Unassembled WGS sequence"/>
</dbReference>
<accession>A0ABQ1VQ27</accession>
<evidence type="ECO:0000256" key="8">
    <source>
        <dbReference type="ARBA" id="ARBA00048505"/>
    </source>
</evidence>
<comment type="caution">
    <text evidence="11">The sequence shown here is derived from an EMBL/GenBank/DDBJ whole genome shotgun (WGS) entry which is preliminary data.</text>
</comment>
<evidence type="ECO:0000256" key="3">
    <source>
        <dbReference type="ARBA" id="ARBA00022692"/>
    </source>
</evidence>
<dbReference type="InterPro" id="IPR036866">
    <property type="entry name" value="RibonucZ/Hydroxyglut_hydro"/>
</dbReference>
<sequence>MLHGSSVWLMWGGLTLLIPLFGIVLRYKPRQLILLWLAFSLGVVYWMINDSRNTSEISAVLEMKVSGMKKDAMSVLAAGTIVSAIKIDGDRVAFTASIHSIERHSTAEAGINPAAGKTKTAISGERVAVQVKLAAQAEQNIAASWRRGQKVKLLGSIEQPAEARNFGGFDYSEYLRSKRIHWIFKVAGASSIEVQSGGLSGSALLGEVDKLRQRIGARVEQLFPEWQAGYMKGLLVGLADELEPDKYIQFTQLGLTHILAISGSHVAINVGLLFGLLRLCRVTRETSIIIVFCFVPIYVLLTGFSPSVIRAGMMTMLGLYLLRQRRLKDGLNVLSAAALLMLLWEPNYLLNISFQLSFAVTAGLIIFVPQLLPLLRFLPSKIRSTVAITVAAELVSFPLTIYYFNQLSLLSLAANLFIVPVIGLIALPLGTTALLSSWIWIKLGTWIAYPVIIVNKLTFLATGWLTSHSGFMTYWKSPALLWILVYYFIIYTMLRLSAKLLLRHPLQAAMDDTAPLPSRPVSPPRKSYYSVTSGRIRHYVLLSSLVISLTALLIYGYRPLNSGGSGHIQFIDVGQGDSALITTPRGINILVDGGGTVSFRKPGDSWRERRDPFEVGAKTVAPLLKKRGVHRIDIMIATHGDQDHIGGLQAIIEQFPVGALLFNGSFSESATLAKLMQTAVSKKIPIYAVSRGMVLKPDSRTKLEFLAPITAWDASRSSLPHIKDQNAESIVFKLEMEEASFLFTGDTDKVTERKMLALENQDAPEGTDPDMKPVDMLKVAHHGSKTSTSALWVRRYRPATAVVSAGVNNIYGHPHADVVDRLVQSGSMIFRTDQQGEIQIIVRKGAIQARPKYGLAQSQ</sequence>
<comment type="subcellular location">
    <subcellularLocation>
        <location evidence="1">Cell membrane</location>
        <topology evidence="1">Multi-pass membrane protein</topology>
    </subcellularLocation>
</comment>
<dbReference type="Gene3D" id="3.60.15.10">
    <property type="entry name" value="Ribonuclease Z/Hydroxyacylglutathione hydrolase-like"/>
    <property type="match status" value="1"/>
</dbReference>
<protein>
    <submittedName>
        <fullName evidence="11">Competence protein ComEC</fullName>
    </submittedName>
</protein>
<organism evidence="11 12">
    <name type="scientific">Paenibacillus aceti</name>
    <dbReference type="NCBI Taxonomy" id="1820010"/>
    <lineage>
        <taxon>Bacteria</taxon>
        <taxon>Bacillati</taxon>
        <taxon>Bacillota</taxon>
        <taxon>Bacilli</taxon>
        <taxon>Bacillales</taxon>
        <taxon>Paenibacillaceae</taxon>
        <taxon>Paenibacillus</taxon>
    </lineage>
</organism>
<feature type="transmembrane region" description="Helical" evidence="9">
    <location>
        <begin position="539"/>
        <end position="557"/>
    </location>
</feature>
<feature type="transmembrane region" description="Helical" evidence="9">
    <location>
        <begin position="32"/>
        <end position="48"/>
    </location>
</feature>
<evidence type="ECO:0000256" key="7">
    <source>
        <dbReference type="ARBA" id="ARBA00034301"/>
    </source>
</evidence>
<feature type="transmembrane region" description="Helical" evidence="9">
    <location>
        <begin position="6"/>
        <end position="25"/>
    </location>
</feature>
<evidence type="ECO:0000259" key="10">
    <source>
        <dbReference type="SMART" id="SM00849"/>
    </source>
</evidence>
<keyword evidence="2" id="KW-1003">Cell membrane</keyword>
<keyword evidence="4 9" id="KW-1133">Transmembrane helix</keyword>
<feature type="transmembrane region" description="Helical" evidence="9">
    <location>
        <begin position="416"/>
        <end position="440"/>
    </location>
</feature>
<evidence type="ECO:0000256" key="6">
    <source>
        <dbReference type="ARBA" id="ARBA00034221"/>
    </source>
</evidence>
<proteinExistence type="predicted"/>
<feature type="transmembrane region" description="Helical" evidence="9">
    <location>
        <begin position="479"/>
        <end position="498"/>
    </location>
</feature>
<dbReference type="SMART" id="SM00849">
    <property type="entry name" value="Lactamase_B"/>
    <property type="match status" value="1"/>
</dbReference>
<feature type="transmembrane region" description="Helical" evidence="9">
    <location>
        <begin position="447"/>
        <end position="467"/>
    </location>
</feature>
<dbReference type="NCBIfam" id="TIGR00360">
    <property type="entry name" value="ComEC_N-term"/>
    <property type="match status" value="1"/>
</dbReference>
<dbReference type="Pfam" id="PF00753">
    <property type="entry name" value="Lactamase_B"/>
    <property type="match status" value="1"/>
</dbReference>
<dbReference type="Pfam" id="PF13567">
    <property type="entry name" value="DUF4131"/>
    <property type="match status" value="1"/>
</dbReference>
<evidence type="ECO:0000256" key="9">
    <source>
        <dbReference type="SAM" id="Phobius"/>
    </source>
</evidence>